<feature type="region of interest" description="Disordered" evidence="1">
    <location>
        <begin position="42"/>
        <end position="62"/>
    </location>
</feature>
<dbReference type="OrthoDB" id="6170329at2"/>
<gene>
    <name evidence="3" type="ORF">DQ400_00285</name>
    <name evidence="2" type="ORF">HSBAA_33170</name>
</gene>
<organism evidence="3 4">
    <name type="scientific">Vreelandella sulfidaeris</name>
    <dbReference type="NCBI Taxonomy" id="115553"/>
    <lineage>
        <taxon>Bacteria</taxon>
        <taxon>Pseudomonadati</taxon>
        <taxon>Pseudomonadota</taxon>
        <taxon>Gammaproteobacteria</taxon>
        <taxon>Oceanospirillales</taxon>
        <taxon>Halomonadaceae</taxon>
        <taxon>Vreelandella</taxon>
    </lineage>
</organism>
<evidence type="ECO:0000313" key="3">
    <source>
        <dbReference type="EMBL" id="RBI69180.1"/>
    </source>
</evidence>
<dbReference type="EMBL" id="AP019514">
    <property type="protein sequence ID" value="BBI62011.1"/>
    <property type="molecule type" value="Genomic_DNA"/>
</dbReference>
<evidence type="ECO:0000313" key="2">
    <source>
        <dbReference type="EMBL" id="BBI62011.1"/>
    </source>
</evidence>
<dbReference type="EMBL" id="QNTU01000001">
    <property type="protein sequence ID" value="RBI69180.1"/>
    <property type="molecule type" value="Genomic_DNA"/>
</dbReference>
<keyword evidence="4" id="KW-1185">Reference proteome</keyword>
<name>A0A365TSY5_9GAMM</name>
<dbReference type="KEGG" id="hsr:HSBAA_33170"/>
<evidence type="ECO:0000256" key="1">
    <source>
        <dbReference type="SAM" id="MobiDB-lite"/>
    </source>
</evidence>
<accession>A0A365TSY5</accession>
<evidence type="ECO:0000313" key="4">
    <source>
        <dbReference type="Proteomes" id="UP000252204"/>
    </source>
</evidence>
<reference evidence="2 5" key="3">
    <citation type="journal article" date="2019" name="Microbiol. Resour. Announc.">
        <title>Complete Genome Sequence of Halomonas sulfidaeris Strain Esulfide1 Isolated from a Metal Sulfide Rock at a Depth of 2,200 Meters, Obtained Using Nanopore Sequencing.</title>
        <authorList>
            <person name="Saito M."/>
            <person name="Nishigata A."/>
            <person name="Galipon J."/>
            <person name="Arakawa K."/>
        </authorList>
    </citation>
    <scope>NUCLEOTIDE SEQUENCE [LARGE SCALE GENOMIC DNA]</scope>
    <source>
        <strain evidence="2 5">ATCC BAA-803</strain>
    </source>
</reference>
<sequence>MSTFIVYRAVKEGAEIDSQPEWWVVDTRDESDRDGELVRHRCATKPEADQEVQQLNEQYDAG</sequence>
<reference evidence="3" key="1">
    <citation type="submission" date="2018-06" db="EMBL/GenBank/DDBJ databases">
        <title>Whole genome sequencing of four bacterial strains from South Shetland trench revealing bio-synthetic gene clusters.</title>
        <authorList>
            <person name="Abdel-Mageed W.M."/>
            <person name="Lehri B."/>
            <person name="Jarmusch S.A."/>
            <person name="Miranda K."/>
            <person name="Goodfellow M."/>
            <person name="Jaspars M."/>
            <person name="Karlyshev A.V."/>
        </authorList>
    </citation>
    <scope>NUCLEOTIDE SEQUENCE [LARGE SCALE GENOMIC DNA]</scope>
    <source>
        <strain evidence="3">SST4</strain>
    </source>
</reference>
<dbReference type="Proteomes" id="UP000320231">
    <property type="component" value="Chromosome"/>
</dbReference>
<reference evidence="4" key="2">
    <citation type="submission" date="2018-06" db="EMBL/GenBank/DDBJ databases">
        <title>Whole genome sequencing of four bacterial strains from South Shetland trench revealing bio-synthetic gene clusters.</title>
        <authorList>
            <person name="Abdel-Mageed W.M."/>
            <person name="Lehri B."/>
            <person name="Jarmusch S."/>
            <person name="Miranda K."/>
            <person name="Goodfellow M."/>
            <person name="Jaspars M."/>
            <person name="Karlyshev A.V."/>
        </authorList>
    </citation>
    <scope>NUCLEOTIDE SEQUENCE [LARGE SCALE GENOMIC DNA]</scope>
    <source>
        <strain evidence="4">SST4</strain>
    </source>
</reference>
<feature type="compositionally biased region" description="Polar residues" evidence="1">
    <location>
        <begin position="51"/>
        <end position="62"/>
    </location>
</feature>
<dbReference type="Proteomes" id="UP000252204">
    <property type="component" value="Unassembled WGS sequence"/>
</dbReference>
<evidence type="ECO:0000313" key="5">
    <source>
        <dbReference type="Proteomes" id="UP000320231"/>
    </source>
</evidence>
<proteinExistence type="predicted"/>
<dbReference type="AlphaFoldDB" id="A0A365TSY5"/>
<protein>
    <submittedName>
        <fullName evidence="3">Uncharacterized protein</fullName>
    </submittedName>
</protein>
<dbReference type="RefSeq" id="WP_113267836.1">
    <property type="nucleotide sequence ID" value="NZ_QNTU01000001.1"/>
</dbReference>